<dbReference type="Proteomes" id="UP000305401">
    <property type="component" value="Unassembled WGS sequence"/>
</dbReference>
<name>A0AC61S8P1_9BACT</name>
<evidence type="ECO:0000313" key="2">
    <source>
        <dbReference type="Proteomes" id="UP000305401"/>
    </source>
</evidence>
<organism evidence="1 2">
    <name type="scientific">Muribaculum caecicola</name>
    <dbReference type="NCBI Taxonomy" id="3038144"/>
    <lineage>
        <taxon>Bacteria</taxon>
        <taxon>Pseudomonadati</taxon>
        <taxon>Bacteroidota</taxon>
        <taxon>Bacteroidia</taxon>
        <taxon>Bacteroidales</taxon>
        <taxon>Muribaculaceae</taxon>
        <taxon>Muribaculum</taxon>
    </lineage>
</organism>
<reference evidence="1" key="1">
    <citation type="submission" date="2019-04" db="EMBL/GenBank/DDBJ databases">
        <title>Microbes associate with the intestines of laboratory mice.</title>
        <authorList>
            <person name="Navarre W."/>
            <person name="Wong E."/>
            <person name="Huang K.C."/>
            <person name="Tropini C."/>
            <person name="Ng K."/>
            <person name="Yu B."/>
        </authorList>
    </citation>
    <scope>NUCLEOTIDE SEQUENCE</scope>
    <source>
        <strain evidence="1">NM86_A22</strain>
    </source>
</reference>
<comment type="caution">
    <text evidence="1">The sequence shown here is derived from an EMBL/GenBank/DDBJ whole genome shotgun (WGS) entry which is preliminary data.</text>
</comment>
<gene>
    <name evidence="1" type="ORF">E5990_00680</name>
</gene>
<accession>A0AC61S8P1</accession>
<keyword evidence="2" id="KW-1185">Reference proteome</keyword>
<protein>
    <submittedName>
        <fullName evidence="1">M56 family metallopeptidase</fullName>
    </submittedName>
</protein>
<evidence type="ECO:0000313" key="1">
    <source>
        <dbReference type="EMBL" id="THG55217.1"/>
    </source>
</evidence>
<sequence>MGQLLSYTINSSVYLAILYIMYKWFIADKNNPGFNRHVILAIYIAALTAPLLPGIASAANNIAEPAFTGNIQNMGTNNIALPQDTGIKYGFAAIAICMYAAGTALALAASLFTYIRLVRLIRGGEKATTGKYTIVLNTKQKEAPFSWFKYIVLNKADYNLPNSYILTHEKSHIDHRHWADLVLAEAFIILQWFNPAAWLMREELKTVHEYQADATVVKSGCDIHEYQMLLIKKAAGARFPSLANSLNHSKLKKRITMMYKSKSRKSNKLLVFATVPALIAAYCLTTNPAFASVSDKIADTQLAPTGNDKDSEKNTSRQTTLITVTKNSSGQPDSASTISEYDNTIIEIDGKQYPGSEINRINKNAITQIIVKRNNADGSKKITLMTNGNNIWLSQDSATHSINTTPATTTLEIDGKIYPKSAMSRVNPDAIKRITVTKDIPNQHDKITIKTKSGMNIWLPDSTVQNQ</sequence>
<dbReference type="EMBL" id="SSTG01000003">
    <property type="protein sequence ID" value="THG55217.1"/>
    <property type="molecule type" value="Genomic_DNA"/>
</dbReference>
<proteinExistence type="predicted"/>